<dbReference type="Pfam" id="PF00085">
    <property type="entry name" value="Thioredoxin"/>
    <property type="match status" value="1"/>
</dbReference>
<accession>A0A1W2DAH2</accession>
<dbReference type="STRING" id="151894.SAMN04488524_3549"/>
<evidence type="ECO:0000313" key="3">
    <source>
        <dbReference type="EMBL" id="SMC94509.1"/>
    </source>
</evidence>
<dbReference type="InterPro" id="IPR017937">
    <property type="entry name" value="Thioredoxin_CS"/>
</dbReference>
<evidence type="ECO:0000256" key="1">
    <source>
        <dbReference type="ARBA" id="ARBA00023284"/>
    </source>
</evidence>
<dbReference type="InterPro" id="IPR036249">
    <property type="entry name" value="Thioredoxin-like_sf"/>
</dbReference>
<feature type="domain" description="Thioredoxin" evidence="2">
    <location>
        <begin position="6"/>
        <end position="129"/>
    </location>
</feature>
<sequence>MWYGASLFGQTSEKKGIQFFEGSWQQLLAQAGKTNKMVFIDVYTDWCGPCKYMDKFVFTEQAVGNKYNLTFINYKIDAEKGEGKNLAMKYNVKAYPTYLFLNSKGDLVHKVVGEREKKTFINIADEAMKAGSDKNNLAHLEKTYHEGNRDPLFLRHYLDRLSAMNMDNTAVLDAYFKTISTGKLQEDATLVYLANQVSGKQSAALDHLIRYYDKLSISSKEKTTNRLFEKVVRNAAGLAITEKRLTVYPALMAFGRQLYGLTEKQKALVNRYDLMYYGLTRDYQGIKNAGYKIAARPFAIPADSLRAEDKRRYDKVMQPFISGEKDSTKTPGFEEEKKYLLNEYTMEIAEQLYTAAKAFTGLPPTEHQCLADALKWAKRCRELKPDAKVFTDLVQTLETLAP</sequence>
<dbReference type="PROSITE" id="PS51352">
    <property type="entry name" value="THIOREDOXIN_2"/>
    <property type="match status" value="1"/>
</dbReference>
<keyword evidence="4" id="KW-1185">Reference proteome</keyword>
<keyword evidence="1" id="KW-0676">Redox-active center</keyword>
<organism evidence="3 4">
    <name type="scientific">Pedobacter africanus</name>
    <dbReference type="NCBI Taxonomy" id="151894"/>
    <lineage>
        <taxon>Bacteria</taxon>
        <taxon>Pseudomonadati</taxon>
        <taxon>Bacteroidota</taxon>
        <taxon>Sphingobacteriia</taxon>
        <taxon>Sphingobacteriales</taxon>
        <taxon>Sphingobacteriaceae</taxon>
        <taxon>Pedobacter</taxon>
    </lineage>
</organism>
<dbReference type="GO" id="GO:0045454">
    <property type="term" value="P:cell redox homeostasis"/>
    <property type="evidence" value="ECO:0007669"/>
    <property type="project" value="TreeGrafter"/>
</dbReference>
<dbReference type="InterPro" id="IPR013766">
    <property type="entry name" value="Thioredoxin_domain"/>
</dbReference>
<dbReference type="AlphaFoldDB" id="A0A1W2DAH2"/>
<name>A0A1W2DAH2_9SPHI</name>
<dbReference type="PANTHER" id="PTHR43601">
    <property type="entry name" value="THIOREDOXIN, MITOCHONDRIAL"/>
    <property type="match status" value="1"/>
</dbReference>
<evidence type="ECO:0000313" key="4">
    <source>
        <dbReference type="Proteomes" id="UP000192756"/>
    </source>
</evidence>
<dbReference type="Proteomes" id="UP000192756">
    <property type="component" value="Unassembled WGS sequence"/>
</dbReference>
<gene>
    <name evidence="3" type="ORF">SAMN04488524_3549</name>
</gene>
<proteinExistence type="predicted"/>
<dbReference type="PROSITE" id="PS00194">
    <property type="entry name" value="THIOREDOXIN_1"/>
    <property type="match status" value="1"/>
</dbReference>
<protein>
    <submittedName>
        <fullName evidence="3">Thioredoxin</fullName>
    </submittedName>
</protein>
<dbReference type="SUPFAM" id="SSF52833">
    <property type="entry name" value="Thioredoxin-like"/>
    <property type="match status" value="1"/>
</dbReference>
<dbReference type="CDD" id="cd02947">
    <property type="entry name" value="TRX_family"/>
    <property type="match status" value="1"/>
</dbReference>
<dbReference type="PANTHER" id="PTHR43601:SF3">
    <property type="entry name" value="THIOREDOXIN, MITOCHONDRIAL"/>
    <property type="match status" value="1"/>
</dbReference>
<dbReference type="Gene3D" id="3.40.30.10">
    <property type="entry name" value="Glutaredoxin"/>
    <property type="match status" value="1"/>
</dbReference>
<evidence type="ECO:0000259" key="2">
    <source>
        <dbReference type="PROSITE" id="PS51352"/>
    </source>
</evidence>
<dbReference type="EMBL" id="FWXT01000003">
    <property type="protein sequence ID" value="SMC94509.1"/>
    <property type="molecule type" value="Genomic_DNA"/>
</dbReference>
<reference evidence="4" key="1">
    <citation type="submission" date="2017-04" db="EMBL/GenBank/DDBJ databases">
        <authorList>
            <person name="Varghese N."/>
            <person name="Submissions S."/>
        </authorList>
    </citation>
    <scope>NUCLEOTIDE SEQUENCE [LARGE SCALE GENOMIC DNA]</scope>
    <source>
        <strain evidence="4">DSM 12126</strain>
    </source>
</reference>